<evidence type="ECO:0000313" key="2">
    <source>
        <dbReference type="EMBL" id="MBD3942129.1"/>
    </source>
</evidence>
<gene>
    <name evidence="2" type="ORF">IF188_10510</name>
</gene>
<feature type="domain" description="SnoaL-like" evidence="1">
    <location>
        <begin position="13"/>
        <end position="101"/>
    </location>
</feature>
<keyword evidence="3" id="KW-1185">Reference proteome</keyword>
<dbReference type="Proteomes" id="UP000598426">
    <property type="component" value="Unassembled WGS sequence"/>
</dbReference>
<dbReference type="InterPro" id="IPR037401">
    <property type="entry name" value="SnoaL-like"/>
</dbReference>
<accession>A0ABR8NNB7</accession>
<dbReference type="SUPFAM" id="SSF54427">
    <property type="entry name" value="NTF2-like"/>
    <property type="match status" value="1"/>
</dbReference>
<evidence type="ECO:0000259" key="1">
    <source>
        <dbReference type="Pfam" id="PF12680"/>
    </source>
</evidence>
<evidence type="ECO:0000313" key="3">
    <source>
        <dbReference type="Proteomes" id="UP000598426"/>
    </source>
</evidence>
<proteinExistence type="predicted"/>
<dbReference type="Pfam" id="PF12680">
    <property type="entry name" value="SnoaL_2"/>
    <property type="match status" value="1"/>
</dbReference>
<protein>
    <submittedName>
        <fullName evidence="2">Nuclear transport factor 2 family protein</fullName>
    </submittedName>
</protein>
<reference evidence="2 3" key="1">
    <citation type="submission" date="2020-09" db="EMBL/GenBank/DDBJ databases">
        <title>Isolation and identification of active actinomycetes.</title>
        <authorList>
            <person name="Li X."/>
        </authorList>
    </citation>
    <scope>NUCLEOTIDE SEQUENCE [LARGE SCALE GENOMIC DNA]</scope>
    <source>
        <strain evidence="2 3">NEAU-LLC</strain>
    </source>
</reference>
<dbReference type="Gene3D" id="3.10.450.50">
    <property type="match status" value="1"/>
</dbReference>
<name>A0ABR8NNB7_9MICO</name>
<dbReference type="RefSeq" id="WP_191171758.1">
    <property type="nucleotide sequence ID" value="NZ_JACXZS010000006.1"/>
</dbReference>
<organism evidence="2 3">
    <name type="scientific">Microbacterium helvum</name>
    <dbReference type="NCBI Taxonomy" id="2773713"/>
    <lineage>
        <taxon>Bacteria</taxon>
        <taxon>Bacillati</taxon>
        <taxon>Actinomycetota</taxon>
        <taxon>Actinomycetes</taxon>
        <taxon>Micrococcales</taxon>
        <taxon>Microbacteriaceae</taxon>
        <taxon>Microbacterium</taxon>
    </lineage>
</organism>
<dbReference type="InterPro" id="IPR032710">
    <property type="entry name" value="NTF2-like_dom_sf"/>
</dbReference>
<comment type="caution">
    <text evidence="2">The sequence shown here is derived from an EMBL/GenBank/DDBJ whole genome shotgun (WGS) entry which is preliminary data.</text>
</comment>
<dbReference type="EMBL" id="JACXZS010000006">
    <property type="protein sequence ID" value="MBD3942129.1"/>
    <property type="molecule type" value="Genomic_DNA"/>
</dbReference>
<sequence length="161" mass="17341">MIDAIEAWKRSGEAGDAATAVAALTPDAELISPLTERFRFRGRDEIEPLLRTVLAVIDDYRYVAEAHADEHVFLTATFSVAGTQVEEFQHLELAPDGRIARLALAMRPLPALTAFARALGPALATAQGDARAARTLRFAGAFLDSVAATGDRRFIPLAAPR</sequence>